<evidence type="ECO:0000256" key="7">
    <source>
        <dbReference type="ARBA" id="ARBA00022989"/>
    </source>
</evidence>
<gene>
    <name evidence="11" type="ORF">EV184_12863</name>
</gene>
<proteinExistence type="inferred from homology"/>
<dbReference type="CDD" id="cd06261">
    <property type="entry name" value="TM_PBP2"/>
    <property type="match status" value="1"/>
</dbReference>
<evidence type="ECO:0000256" key="4">
    <source>
        <dbReference type="ARBA" id="ARBA00022475"/>
    </source>
</evidence>
<evidence type="ECO:0000256" key="3">
    <source>
        <dbReference type="ARBA" id="ARBA00022448"/>
    </source>
</evidence>
<dbReference type="InterPro" id="IPR010065">
    <property type="entry name" value="AA_ABC_transptr_permease_3TM"/>
</dbReference>
<dbReference type="InterPro" id="IPR000515">
    <property type="entry name" value="MetI-like"/>
</dbReference>
<dbReference type="InterPro" id="IPR043429">
    <property type="entry name" value="ArtM/GltK/GlnP/TcyL/YhdX-like"/>
</dbReference>
<keyword evidence="8 9" id="KW-0472">Membrane</keyword>
<feature type="transmembrane region" description="Helical" evidence="9">
    <location>
        <begin position="54"/>
        <end position="76"/>
    </location>
</feature>
<dbReference type="AlphaFoldDB" id="A0A4R2B3U4"/>
<dbReference type="PROSITE" id="PS50928">
    <property type="entry name" value="ABC_TM1"/>
    <property type="match status" value="1"/>
</dbReference>
<evidence type="ECO:0000313" key="12">
    <source>
        <dbReference type="Proteomes" id="UP000295043"/>
    </source>
</evidence>
<dbReference type="PANTHER" id="PTHR30614:SF0">
    <property type="entry name" value="L-CYSTINE TRANSPORT SYSTEM PERMEASE PROTEIN TCYL"/>
    <property type="match status" value="1"/>
</dbReference>
<keyword evidence="7 9" id="KW-1133">Transmembrane helix</keyword>
<dbReference type="PANTHER" id="PTHR30614">
    <property type="entry name" value="MEMBRANE COMPONENT OF AMINO ACID ABC TRANSPORTER"/>
    <property type="match status" value="1"/>
</dbReference>
<keyword evidence="4" id="KW-1003">Cell membrane</keyword>
<dbReference type="EMBL" id="SLVU01000028">
    <property type="protein sequence ID" value="TCN20382.1"/>
    <property type="molecule type" value="Genomic_DNA"/>
</dbReference>
<dbReference type="Gene3D" id="1.10.3720.10">
    <property type="entry name" value="MetI-like"/>
    <property type="match status" value="1"/>
</dbReference>
<evidence type="ECO:0000256" key="8">
    <source>
        <dbReference type="ARBA" id="ARBA00023136"/>
    </source>
</evidence>
<dbReference type="Proteomes" id="UP000295043">
    <property type="component" value="Unassembled WGS sequence"/>
</dbReference>
<keyword evidence="6" id="KW-0029">Amino-acid transport</keyword>
<accession>A0A4R2B3U4</accession>
<evidence type="ECO:0000256" key="1">
    <source>
        <dbReference type="ARBA" id="ARBA00004429"/>
    </source>
</evidence>
<reference evidence="11 12" key="1">
    <citation type="submission" date="2019-03" db="EMBL/GenBank/DDBJ databases">
        <title>Genomic Encyclopedia of Type Strains, Phase IV (KMG-V): Genome sequencing to study the core and pangenomes of soil and plant-associated prokaryotes.</title>
        <authorList>
            <person name="Whitman W."/>
        </authorList>
    </citation>
    <scope>NUCLEOTIDE SEQUENCE [LARGE SCALE GENOMIC DNA]</scope>
    <source>
        <strain evidence="11 12">23C40</strain>
    </source>
</reference>
<dbReference type="GO" id="GO:0043190">
    <property type="term" value="C:ATP-binding cassette (ABC) transporter complex"/>
    <property type="evidence" value="ECO:0007669"/>
    <property type="project" value="InterPro"/>
</dbReference>
<feature type="domain" description="ABC transmembrane type-1" evidence="10">
    <location>
        <begin position="18"/>
        <end position="216"/>
    </location>
</feature>
<dbReference type="NCBIfam" id="TIGR01726">
    <property type="entry name" value="HEQRo_perm_3TM"/>
    <property type="match status" value="1"/>
</dbReference>
<keyword evidence="3 9" id="KW-0813">Transport</keyword>
<organism evidence="11 12">
    <name type="scientific">Sinorhizobium americanum</name>
    <dbReference type="NCBI Taxonomy" id="194963"/>
    <lineage>
        <taxon>Bacteria</taxon>
        <taxon>Pseudomonadati</taxon>
        <taxon>Pseudomonadota</taxon>
        <taxon>Alphaproteobacteria</taxon>
        <taxon>Hyphomicrobiales</taxon>
        <taxon>Rhizobiaceae</taxon>
        <taxon>Sinorhizobium/Ensifer group</taxon>
        <taxon>Sinorhizobium</taxon>
    </lineage>
</organism>
<evidence type="ECO:0000259" key="10">
    <source>
        <dbReference type="PROSITE" id="PS50928"/>
    </source>
</evidence>
<evidence type="ECO:0000256" key="5">
    <source>
        <dbReference type="ARBA" id="ARBA00022692"/>
    </source>
</evidence>
<dbReference type="RefSeq" id="WP_234879327.1">
    <property type="nucleotide sequence ID" value="NZ_SLVU01000028.1"/>
</dbReference>
<dbReference type="GO" id="GO:0022857">
    <property type="term" value="F:transmembrane transporter activity"/>
    <property type="evidence" value="ECO:0007669"/>
    <property type="project" value="InterPro"/>
</dbReference>
<feature type="transmembrane region" description="Helical" evidence="9">
    <location>
        <begin position="88"/>
        <end position="107"/>
    </location>
</feature>
<name>A0A4R2B3U4_9HYPH</name>
<dbReference type="SUPFAM" id="SSF161098">
    <property type="entry name" value="MetI-like"/>
    <property type="match status" value="1"/>
</dbReference>
<feature type="transmembrane region" description="Helical" evidence="9">
    <location>
        <begin position="20"/>
        <end position="42"/>
    </location>
</feature>
<evidence type="ECO:0000313" key="11">
    <source>
        <dbReference type="EMBL" id="TCN20382.1"/>
    </source>
</evidence>
<comment type="caution">
    <text evidence="11">The sequence shown here is derived from an EMBL/GenBank/DDBJ whole genome shotgun (WGS) entry which is preliminary data.</text>
</comment>
<protein>
    <submittedName>
        <fullName evidence="11">Octopine/nopaline transport system permease protein/arginine/ornithine transport system permease protein</fullName>
    </submittedName>
</protein>
<evidence type="ECO:0000256" key="6">
    <source>
        <dbReference type="ARBA" id="ARBA00022970"/>
    </source>
</evidence>
<dbReference type="Pfam" id="PF00528">
    <property type="entry name" value="BPD_transp_1"/>
    <property type="match status" value="1"/>
</dbReference>
<comment type="similarity">
    <text evidence="2">Belongs to the binding-protein-dependent transport system permease family. HisMQ subfamily.</text>
</comment>
<dbReference type="InterPro" id="IPR035906">
    <property type="entry name" value="MetI-like_sf"/>
</dbReference>
<evidence type="ECO:0000256" key="2">
    <source>
        <dbReference type="ARBA" id="ARBA00010072"/>
    </source>
</evidence>
<evidence type="ECO:0000256" key="9">
    <source>
        <dbReference type="RuleBase" id="RU363032"/>
    </source>
</evidence>
<sequence length="239" mass="25632">MTSLLLSETLWFAVFKGLQVTILLTVLSVAIGLICGTAIALMRVYGGTIASSLATTYVFVFRGVPLLILLYCLYYGVPQIAFLRKGPLWDFVLSSAFSTCVLAFSLNNAAYLAEVIRSGILTVRKGQVEAGLAIGLSGRKVISRITLPIAIRNCLSQIGNETIFTIKASAIASIVTVRDLLGEAQNIGTIYYDNVSPLLAAAVLYIVLVQIVEKLTRWADKSLNPLGTDGRTAKDAAPV</sequence>
<keyword evidence="5 9" id="KW-0812">Transmembrane</keyword>
<comment type="subcellular location">
    <subcellularLocation>
        <location evidence="1">Cell inner membrane</location>
        <topology evidence="1">Multi-pass membrane protein</topology>
    </subcellularLocation>
    <subcellularLocation>
        <location evidence="9">Cell membrane</location>
        <topology evidence="9">Multi-pass membrane protein</topology>
    </subcellularLocation>
</comment>
<dbReference type="GO" id="GO:0006865">
    <property type="term" value="P:amino acid transport"/>
    <property type="evidence" value="ECO:0007669"/>
    <property type="project" value="UniProtKB-KW"/>
</dbReference>